<gene>
    <name evidence="2" type="ORF">FGD71_031450</name>
</gene>
<evidence type="ECO:0000256" key="1">
    <source>
        <dbReference type="SAM" id="MobiDB-lite"/>
    </source>
</evidence>
<comment type="caution">
    <text evidence="2">The sequence shown here is derived from an EMBL/GenBank/DDBJ whole genome shotgun (WGS) entry which is preliminary data.</text>
</comment>
<reference evidence="2 3" key="1">
    <citation type="submission" date="2019-06" db="EMBL/GenBank/DDBJ databases">
        <title>Streptomyces sporangiiformans sp. nov., a novel actinomycete isolated from soil in Mount Song.</title>
        <authorList>
            <person name="Han L."/>
        </authorList>
    </citation>
    <scope>NUCLEOTIDE SEQUENCE [LARGE SCALE GENOMIC DNA]</scope>
    <source>
        <strain evidence="2 3">NEAU-SSA 1</strain>
    </source>
</reference>
<dbReference type="EMBL" id="VCHX02000177">
    <property type="protein sequence ID" value="TPQ18312.1"/>
    <property type="molecule type" value="Genomic_DNA"/>
</dbReference>
<proteinExistence type="predicted"/>
<accession>A0A505D7M6</accession>
<dbReference type="Proteomes" id="UP000317378">
    <property type="component" value="Unassembled WGS sequence"/>
</dbReference>
<dbReference type="RefSeq" id="WP_119103952.1">
    <property type="nucleotide sequence ID" value="NZ_QXMJ01000177.1"/>
</dbReference>
<feature type="compositionally biased region" description="Basic and acidic residues" evidence="1">
    <location>
        <begin position="106"/>
        <end position="120"/>
    </location>
</feature>
<feature type="region of interest" description="Disordered" evidence="1">
    <location>
        <begin position="98"/>
        <end position="120"/>
    </location>
</feature>
<evidence type="ECO:0000313" key="3">
    <source>
        <dbReference type="Proteomes" id="UP000317378"/>
    </source>
</evidence>
<name>A0A505D7M6_9ACTN</name>
<sequence length="120" mass="13043">MRQAFAHDAVLLMESDGDVRAPGAAITVALCGHWDHEPPCPLAPHHTSAERSGDEVRLRVLFAAEPAAETEVRCRIEAALSRAALDGPDGITTRWQFRGAQPSPVRQDEAQHAERLTKTA</sequence>
<dbReference type="AlphaFoldDB" id="A0A505D7M6"/>
<protein>
    <submittedName>
        <fullName evidence="2">Uncharacterized protein</fullName>
    </submittedName>
</protein>
<evidence type="ECO:0000313" key="2">
    <source>
        <dbReference type="EMBL" id="TPQ18312.1"/>
    </source>
</evidence>
<organism evidence="2 3">
    <name type="scientific">Streptomyces sporangiiformans</name>
    <dbReference type="NCBI Taxonomy" id="2315329"/>
    <lineage>
        <taxon>Bacteria</taxon>
        <taxon>Bacillati</taxon>
        <taxon>Actinomycetota</taxon>
        <taxon>Actinomycetes</taxon>
        <taxon>Kitasatosporales</taxon>
        <taxon>Streptomycetaceae</taxon>
        <taxon>Streptomyces</taxon>
    </lineage>
</organism>
<keyword evidence="3" id="KW-1185">Reference proteome</keyword>
<dbReference type="OrthoDB" id="3785690at2"/>